<feature type="transmembrane region" description="Helical" evidence="2">
    <location>
        <begin position="231"/>
        <end position="247"/>
    </location>
</feature>
<feature type="transmembrane region" description="Helical" evidence="2">
    <location>
        <begin position="309"/>
        <end position="330"/>
    </location>
</feature>
<organism evidence="3 4">
    <name type="scientific">Pseudonocardia aurantiaca</name>
    <dbReference type="NCBI Taxonomy" id="75290"/>
    <lineage>
        <taxon>Bacteria</taxon>
        <taxon>Bacillati</taxon>
        <taxon>Actinomycetota</taxon>
        <taxon>Actinomycetes</taxon>
        <taxon>Pseudonocardiales</taxon>
        <taxon>Pseudonocardiaceae</taxon>
        <taxon>Pseudonocardia</taxon>
    </lineage>
</organism>
<evidence type="ECO:0000313" key="3">
    <source>
        <dbReference type="EMBL" id="MFD1534502.1"/>
    </source>
</evidence>
<dbReference type="InterPro" id="IPR012507">
    <property type="entry name" value="YibE_F"/>
</dbReference>
<feature type="compositionally biased region" description="Basic residues" evidence="1">
    <location>
        <begin position="75"/>
        <end position="84"/>
    </location>
</feature>
<feature type="transmembrane region" description="Helical" evidence="2">
    <location>
        <begin position="280"/>
        <end position="297"/>
    </location>
</feature>
<keyword evidence="2" id="KW-1133">Transmembrane helix</keyword>
<feature type="compositionally biased region" description="Basic and acidic residues" evidence="1">
    <location>
        <begin position="44"/>
        <end position="74"/>
    </location>
</feature>
<keyword evidence="4" id="KW-1185">Reference proteome</keyword>
<dbReference type="Proteomes" id="UP001597145">
    <property type="component" value="Unassembled WGS sequence"/>
</dbReference>
<accession>A0ABW4FZK0</accession>
<evidence type="ECO:0000256" key="2">
    <source>
        <dbReference type="SAM" id="Phobius"/>
    </source>
</evidence>
<evidence type="ECO:0000313" key="4">
    <source>
        <dbReference type="Proteomes" id="UP001597145"/>
    </source>
</evidence>
<keyword evidence="2" id="KW-0812">Transmembrane</keyword>
<proteinExistence type="predicted"/>
<feature type="transmembrane region" description="Helical" evidence="2">
    <location>
        <begin position="254"/>
        <end position="274"/>
    </location>
</feature>
<dbReference type="RefSeq" id="WP_343976162.1">
    <property type="nucleotide sequence ID" value="NZ_BAAAJG010000008.1"/>
</dbReference>
<feature type="region of interest" description="Disordered" evidence="1">
    <location>
        <begin position="1"/>
        <end position="103"/>
    </location>
</feature>
<dbReference type="EMBL" id="JBHUCP010000035">
    <property type="protein sequence ID" value="MFD1534502.1"/>
    <property type="molecule type" value="Genomic_DNA"/>
</dbReference>
<gene>
    <name evidence="3" type="ORF">ACFSCY_34290</name>
</gene>
<feature type="transmembrane region" description="Helical" evidence="2">
    <location>
        <begin position="111"/>
        <end position="132"/>
    </location>
</feature>
<feature type="transmembrane region" description="Helical" evidence="2">
    <location>
        <begin position="409"/>
        <end position="428"/>
    </location>
</feature>
<name>A0ABW4FZK0_9PSEU</name>
<evidence type="ECO:0000256" key="1">
    <source>
        <dbReference type="SAM" id="MobiDB-lite"/>
    </source>
</evidence>
<dbReference type="PANTHER" id="PTHR41771:SF1">
    <property type="entry name" value="MEMBRANE PROTEIN"/>
    <property type="match status" value="1"/>
</dbReference>
<feature type="transmembrane region" description="Helical" evidence="2">
    <location>
        <begin position="448"/>
        <end position="473"/>
    </location>
</feature>
<reference evidence="4" key="1">
    <citation type="journal article" date="2019" name="Int. J. Syst. Evol. Microbiol.">
        <title>The Global Catalogue of Microorganisms (GCM) 10K type strain sequencing project: providing services to taxonomists for standard genome sequencing and annotation.</title>
        <authorList>
            <consortium name="The Broad Institute Genomics Platform"/>
            <consortium name="The Broad Institute Genome Sequencing Center for Infectious Disease"/>
            <person name="Wu L."/>
            <person name="Ma J."/>
        </authorList>
    </citation>
    <scope>NUCLEOTIDE SEQUENCE [LARGE SCALE GENOMIC DNA]</scope>
    <source>
        <strain evidence="4">JCM 12165</strain>
    </source>
</reference>
<sequence>MPRPPRSRVFPPADGAPGRSVRRPGDRPGAPAELFVETTAETPALRRDEPLVDRRREQPARPEPEPEPDSDQRSGRRRRVKPKRTANAAAAGHGHGHGHSPAPPAGRRVRILIAALLVPCALAALVGLVVMWPSGGRPATADPVTQTPVRAEVTATRATGCNADASGTGCVAVIVHMSDGPRTGRDLVQVVPVEPGSPQFAVGDQVVLSWSGADPDDPGSYQIVDFQRGPPLIWLAVLFAGAVILLGRWRGLAALGALVLSFVVLLWFVVPAILAGHNPLAVAIVGSCLIMFAVLYLTHGLSARTSTAVIGTLLSLALIGALAAAFSAFAKLTGLDDQAANLIATLGTAVDARGLLLAGVVIGALGVLDDVTVTQTSAVWELHRADPELGTRGLFASAMRIGRDHVASAVNTLVLAYAGASLPLLLLFSLSGRSLGDVVTTQDVATEIVRTLVGSIGLVASVPITTAIAAVVASREKVSA</sequence>
<protein>
    <submittedName>
        <fullName evidence="3">YibE/F family protein</fullName>
    </submittedName>
</protein>
<feature type="transmembrane region" description="Helical" evidence="2">
    <location>
        <begin position="342"/>
        <end position="368"/>
    </location>
</feature>
<keyword evidence="2" id="KW-0472">Membrane</keyword>
<comment type="caution">
    <text evidence="3">The sequence shown here is derived from an EMBL/GenBank/DDBJ whole genome shotgun (WGS) entry which is preliminary data.</text>
</comment>
<dbReference type="Pfam" id="PF07907">
    <property type="entry name" value="YibE_F"/>
    <property type="match status" value="1"/>
</dbReference>
<dbReference type="PANTHER" id="PTHR41771">
    <property type="entry name" value="MEMBRANE PROTEIN-RELATED"/>
    <property type="match status" value="1"/>
</dbReference>